<protein>
    <submittedName>
        <fullName evidence="2">Uncharacterized protein</fullName>
    </submittedName>
</protein>
<gene>
    <name evidence="2" type="ORF">RFI_38642</name>
</gene>
<accession>X6LBX2</accession>
<dbReference type="EMBL" id="ASPP01045639">
    <property type="protein sequence ID" value="ETN98845.1"/>
    <property type="molecule type" value="Genomic_DNA"/>
</dbReference>
<feature type="transmembrane region" description="Helical" evidence="1">
    <location>
        <begin position="157"/>
        <end position="188"/>
    </location>
</feature>
<evidence type="ECO:0000256" key="1">
    <source>
        <dbReference type="SAM" id="Phobius"/>
    </source>
</evidence>
<sequence length="219" mass="26103">SCLRQDIAMQIESLGGSSNDSSRYKQERNNHNLALLQRYLWKRLNISKERQDDWQKEKKSMTNNKKKGIYHYIFGMEKVQRIYHEKVQMTKVYKDWGDKETIFVALCSYRDDQQPPLSKSNISIVAICKTKEFSKNYMFKHDRGHYIDNPETCLDPFFLLVFLIRILLPDGLALVFFIFLFVLILLCFHDYQFFFCSLEINLEYNFHNSGKQKIGHLSK</sequence>
<name>X6LBX2_RETFI</name>
<proteinExistence type="predicted"/>
<dbReference type="AlphaFoldDB" id="X6LBX2"/>
<organism evidence="2 3">
    <name type="scientific">Reticulomyxa filosa</name>
    <dbReference type="NCBI Taxonomy" id="46433"/>
    <lineage>
        <taxon>Eukaryota</taxon>
        <taxon>Sar</taxon>
        <taxon>Rhizaria</taxon>
        <taxon>Retaria</taxon>
        <taxon>Foraminifera</taxon>
        <taxon>Monothalamids</taxon>
        <taxon>Reticulomyxidae</taxon>
        <taxon>Reticulomyxa</taxon>
    </lineage>
</organism>
<dbReference type="OrthoDB" id="76265at2759"/>
<evidence type="ECO:0000313" key="2">
    <source>
        <dbReference type="EMBL" id="ETN98845.1"/>
    </source>
</evidence>
<keyword evidence="3" id="KW-1185">Reference proteome</keyword>
<reference evidence="2 3" key="1">
    <citation type="journal article" date="2013" name="Curr. Biol.">
        <title>The Genome of the Foraminiferan Reticulomyxa filosa.</title>
        <authorList>
            <person name="Glockner G."/>
            <person name="Hulsmann N."/>
            <person name="Schleicher M."/>
            <person name="Noegel A.A."/>
            <person name="Eichinger L."/>
            <person name="Gallinger C."/>
            <person name="Pawlowski J."/>
            <person name="Sierra R."/>
            <person name="Euteneuer U."/>
            <person name="Pillet L."/>
            <person name="Moustafa A."/>
            <person name="Platzer M."/>
            <person name="Groth M."/>
            <person name="Szafranski K."/>
            <person name="Schliwa M."/>
        </authorList>
    </citation>
    <scope>NUCLEOTIDE SEQUENCE [LARGE SCALE GENOMIC DNA]</scope>
</reference>
<keyword evidence="1" id="KW-1133">Transmembrane helix</keyword>
<dbReference type="Proteomes" id="UP000023152">
    <property type="component" value="Unassembled WGS sequence"/>
</dbReference>
<keyword evidence="1" id="KW-0472">Membrane</keyword>
<feature type="non-terminal residue" evidence="2">
    <location>
        <position position="1"/>
    </location>
</feature>
<keyword evidence="1" id="KW-0812">Transmembrane</keyword>
<evidence type="ECO:0000313" key="3">
    <source>
        <dbReference type="Proteomes" id="UP000023152"/>
    </source>
</evidence>
<comment type="caution">
    <text evidence="2">The sequence shown here is derived from an EMBL/GenBank/DDBJ whole genome shotgun (WGS) entry which is preliminary data.</text>
</comment>